<sequence length="504" mass="57583">MRELPPEVLSLIFTLVVERNCFGRPELCDSQQIGASFLFQICSRWRAVALDTPEIWAHTCIIHDFEFPLAHVTTEVELERLKLCIRRAKSFPAYVEIILKDTGVTFEGTYLTGGHIILLRELMNGLNWESLIIRMKRVQPDVCGFVIGMIEDSISESLRRLELRFDYIQGIQSMESFLQTWAGAATFPNLRTLRLQDTPWFPYPQSFGTINDSIFPYSQLTDIHLELIRSPEEMLEVLRLCGRRVRSVNIDSSRHALELISALTTPSLRDLSLSCRLCGVGECFMATHSSLSSLLRALTDFLERSGVSTTLRKLHLAIQGVDSSFLGALMGVLEVATGLEELLVNVSEHGKYNDGQRYFQLRAVDFLKALASDDDILLPKLKHLHIHHIDHFDSGSPDQPQDRAWVNELEKMVELRSRHELQSVILEVERVSDDDKSDMGLNLERLKQLEKERGLVMRIVKTCGGKIYHEILGHGRAQSTLDHHRLWLRTPAAIREIVDEDWME</sequence>
<keyword evidence="2" id="KW-1185">Reference proteome</keyword>
<dbReference type="Gene3D" id="3.80.10.10">
    <property type="entry name" value="Ribonuclease Inhibitor"/>
    <property type="match status" value="1"/>
</dbReference>
<comment type="caution">
    <text evidence="1">The sequence shown here is derived from an EMBL/GenBank/DDBJ whole genome shotgun (WGS) entry which is preliminary data.</text>
</comment>
<dbReference type="OrthoDB" id="2269034at2759"/>
<dbReference type="GeneID" id="66069168"/>
<dbReference type="AlphaFoldDB" id="A0A9P7V0T7"/>
<dbReference type="RefSeq" id="XP_043014590.1">
    <property type="nucleotide sequence ID" value="XM_043145891.1"/>
</dbReference>
<proteinExistence type="predicted"/>
<reference evidence="1" key="1">
    <citation type="journal article" date="2021" name="Genome Biol. Evol.">
        <title>The assembled and annotated genome of the fairy-ring fungus Marasmius oreades.</title>
        <authorList>
            <person name="Hiltunen M."/>
            <person name="Ament-Velasquez S.L."/>
            <person name="Johannesson H."/>
        </authorList>
    </citation>
    <scope>NUCLEOTIDE SEQUENCE</scope>
    <source>
        <strain evidence="1">03SP1</strain>
    </source>
</reference>
<organism evidence="1 2">
    <name type="scientific">Marasmius oreades</name>
    <name type="common">fairy-ring Marasmius</name>
    <dbReference type="NCBI Taxonomy" id="181124"/>
    <lineage>
        <taxon>Eukaryota</taxon>
        <taxon>Fungi</taxon>
        <taxon>Dikarya</taxon>
        <taxon>Basidiomycota</taxon>
        <taxon>Agaricomycotina</taxon>
        <taxon>Agaricomycetes</taxon>
        <taxon>Agaricomycetidae</taxon>
        <taxon>Agaricales</taxon>
        <taxon>Marasmiineae</taxon>
        <taxon>Marasmiaceae</taxon>
        <taxon>Marasmius</taxon>
    </lineage>
</organism>
<protein>
    <recommendedName>
        <fullName evidence="3">F-box domain-containing protein</fullName>
    </recommendedName>
</protein>
<name>A0A9P7V0T7_9AGAR</name>
<dbReference type="KEGG" id="more:E1B28_000092"/>
<evidence type="ECO:0000313" key="1">
    <source>
        <dbReference type="EMBL" id="KAG7098120.1"/>
    </source>
</evidence>
<dbReference type="EMBL" id="CM032181">
    <property type="protein sequence ID" value="KAG7098120.1"/>
    <property type="molecule type" value="Genomic_DNA"/>
</dbReference>
<dbReference type="SUPFAM" id="SSF52047">
    <property type="entry name" value="RNI-like"/>
    <property type="match status" value="1"/>
</dbReference>
<gene>
    <name evidence="1" type="ORF">E1B28_000092</name>
</gene>
<evidence type="ECO:0000313" key="2">
    <source>
        <dbReference type="Proteomes" id="UP001049176"/>
    </source>
</evidence>
<evidence type="ECO:0008006" key="3">
    <source>
        <dbReference type="Google" id="ProtNLM"/>
    </source>
</evidence>
<dbReference type="InterPro" id="IPR032675">
    <property type="entry name" value="LRR_dom_sf"/>
</dbReference>
<accession>A0A9P7V0T7</accession>
<dbReference type="Proteomes" id="UP001049176">
    <property type="component" value="Chromosome 1"/>
</dbReference>